<evidence type="ECO:0000313" key="3">
    <source>
        <dbReference type="Proteomes" id="UP000470213"/>
    </source>
</evidence>
<protein>
    <recommendedName>
        <fullName evidence="1">Sulfotransferase domain-containing protein</fullName>
    </recommendedName>
</protein>
<dbReference type="RefSeq" id="WP_163083453.1">
    <property type="nucleotide sequence ID" value="NZ_JAAAWN010000001.1"/>
</dbReference>
<dbReference type="Proteomes" id="UP000470213">
    <property type="component" value="Unassembled WGS sequence"/>
</dbReference>
<dbReference type="InterPro" id="IPR000863">
    <property type="entry name" value="Sulfotransferase_dom"/>
</dbReference>
<gene>
    <name evidence="2" type="ORF">GTH32_01480</name>
</gene>
<dbReference type="EMBL" id="JAAAWN010000001">
    <property type="protein sequence ID" value="NDV89866.1"/>
    <property type="molecule type" value="Genomic_DNA"/>
</dbReference>
<dbReference type="InterPro" id="IPR027417">
    <property type="entry name" value="P-loop_NTPase"/>
</dbReference>
<feature type="domain" description="Sulfotransferase" evidence="1">
    <location>
        <begin position="60"/>
        <end position="248"/>
    </location>
</feature>
<evidence type="ECO:0000313" key="2">
    <source>
        <dbReference type="EMBL" id="NDV89866.1"/>
    </source>
</evidence>
<dbReference type="GO" id="GO:0008146">
    <property type="term" value="F:sulfotransferase activity"/>
    <property type="evidence" value="ECO:0007669"/>
    <property type="project" value="InterPro"/>
</dbReference>
<dbReference type="AlphaFoldDB" id="A0A7X5RJP5"/>
<organism evidence="2 3">
    <name type="scientific">Alteromonas profundi</name>
    <dbReference type="NCBI Taxonomy" id="2696062"/>
    <lineage>
        <taxon>Bacteria</taxon>
        <taxon>Pseudomonadati</taxon>
        <taxon>Pseudomonadota</taxon>
        <taxon>Gammaproteobacteria</taxon>
        <taxon>Alteromonadales</taxon>
        <taxon>Alteromonadaceae</taxon>
        <taxon>Alteromonas/Salinimonas group</taxon>
        <taxon>Alteromonas</taxon>
    </lineage>
</organism>
<dbReference type="Pfam" id="PF00685">
    <property type="entry name" value="Sulfotransfer_1"/>
    <property type="match status" value="1"/>
</dbReference>
<dbReference type="SUPFAM" id="SSF52540">
    <property type="entry name" value="P-loop containing nucleoside triphosphate hydrolases"/>
    <property type="match status" value="1"/>
</dbReference>
<accession>A0A7X5RJP5</accession>
<keyword evidence="3" id="KW-1185">Reference proteome</keyword>
<sequence length="295" mass="34030">MFIQDTVNSLIDKKQALTTRKLLNVSHLSSEEIRTIAITLSYDSAITELRRQAGKKFIFHVASPKSGSTWIAQSVGPYLRTQGWKTPSMTVGGGNRAQDFFLSELIRLEALDHDIFTDHQHCVFSSYVLDLLIAINAKVVFQTRNLYDMLISLRDHLDNETTVKPMFFIDKNQWFALNQSEKLDFLIYNVAPWYINLWVGWSQAQKVMGDNFLVIKYENLLENPDMVFEKLLDFSELPRKAFPASTDSIYTKQVFTRKNKAIIGRGELFTTEHRCHIERLCTPYKDIDFTVLGLS</sequence>
<evidence type="ECO:0000259" key="1">
    <source>
        <dbReference type="Pfam" id="PF00685"/>
    </source>
</evidence>
<reference evidence="2 3" key="1">
    <citation type="submission" date="2020-01" db="EMBL/GenBank/DDBJ databases">
        <authorList>
            <person name="Chen J."/>
            <person name="Zhu S."/>
            <person name="Yang J."/>
        </authorList>
    </citation>
    <scope>NUCLEOTIDE SEQUENCE [LARGE SCALE GENOMIC DNA]</scope>
    <source>
        <strain evidence="2 3">345S023</strain>
    </source>
</reference>
<proteinExistence type="predicted"/>
<name>A0A7X5RJP5_9ALTE</name>
<dbReference type="Gene3D" id="3.40.50.300">
    <property type="entry name" value="P-loop containing nucleotide triphosphate hydrolases"/>
    <property type="match status" value="1"/>
</dbReference>
<comment type="caution">
    <text evidence="2">The sequence shown here is derived from an EMBL/GenBank/DDBJ whole genome shotgun (WGS) entry which is preliminary data.</text>
</comment>